<accession>A0A3N7HXU5</accession>
<sequence length="59" mass="5993">MGNGPARSLVGGDEAVLWCCLWSVDGERVGSVGCGQKLPLLEVGCRAICEGGAGEGRLC</sequence>
<name>A0A3N7HXU5_POPTR</name>
<evidence type="ECO:0000313" key="1">
    <source>
        <dbReference type="EMBL" id="RQP01535.1"/>
    </source>
</evidence>
<proteinExistence type="predicted"/>
<dbReference type="EMBL" id="CM009305">
    <property type="protein sequence ID" value="RQP01535.1"/>
    <property type="molecule type" value="Genomic_DNA"/>
</dbReference>
<dbReference type="AlphaFoldDB" id="A0A3N7HXU5"/>
<keyword evidence="2" id="KW-1185">Reference proteome</keyword>
<reference evidence="1 2" key="1">
    <citation type="journal article" date="2006" name="Science">
        <title>The genome of black cottonwood, Populus trichocarpa (Torr. &amp; Gray).</title>
        <authorList>
            <person name="Tuskan G.A."/>
            <person name="Difazio S."/>
            <person name="Jansson S."/>
            <person name="Bohlmann J."/>
            <person name="Grigoriev I."/>
            <person name="Hellsten U."/>
            <person name="Putnam N."/>
            <person name="Ralph S."/>
            <person name="Rombauts S."/>
            <person name="Salamov A."/>
            <person name="Schein J."/>
            <person name="Sterck L."/>
            <person name="Aerts A."/>
            <person name="Bhalerao R.R."/>
            <person name="Bhalerao R.P."/>
            <person name="Blaudez D."/>
            <person name="Boerjan W."/>
            <person name="Brun A."/>
            <person name="Brunner A."/>
            <person name="Busov V."/>
            <person name="Campbell M."/>
            <person name="Carlson J."/>
            <person name="Chalot M."/>
            <person name="Chapman J."/>
            <person name="Chen G.L."/>
            <person name="Cooper D."/>
            <person name="Coutinho P.M."/>
            <person name="Couturier J."/>
            <person name="Covert S."/>
            <person name="Cronk Q."/>
            <person name="Cunningham R."/>
            <person name="Davis J."/>
            <person name="Degroeve S."/>
            <person name="Dejardin A."/>
            <person name="Depamphilis C."/>
            <person name="Detter J."/>
            <person name="Dirks B."/>
            <person name="Dubchak I."/>
            <person name="Duplessis S."/>
            <person name="Ehlting J."/>
            <person name="Ellis B."/>
            <person name="Gendler K."/>
            <person name="Goodstein D."/>
            <person name="Gribskov M."/>
            <person name="Grimwood J."/>
            <person name="Groover A."/>
            <person name="Gunter L."/>
            <person name="Hamberger B."/>
            <person name="Heinze B."/>
            <person name="Helariutta Y."/>
            <person name="Henrissat B."/>
            <person name="Holligan D."/>
            <person name="Holt R."/>
            <person name="Huang W."/>
            <person name="Islam-Faridi N."/>
            <person name="Jones S."/>
            <person name="Jones-Rhoades M."/>
            <person name="Jorgensen R."/>
            <person name="Joshi C."/>
            <person name="Kangasjarvi J."/>
            <person name="Karlsson J."/>
            <person name="Kelleher C."/>
            <person name="Kirkpatrick R."/>
            <person name="Kirst M."/>
            <person name="Kohler A."/>
            <person name="Kalluri U."/>
            <person name="Larimer F."/>
            <person name="Leebens-Mack J."/>
            <person name="Leple J.C."/>
            <person name="Locascio P."/>
            <person name="Lou Y."/>
            <person name="Lucas S."/>
            <person name="Martin F."/>
            <person name="Montanini B."/>
            <person name="Napoli C."/>
            <person name="Nelson D.R."/>
            <person name="Nelson C."/>
            <person name="Nieminen K."/>
            <person name="Nilsson O."/>
            <person name="Pereda V."/>
            <person name="Peter G."/>
            <person name="Philippe R."/>
            <person name="Pilate G."/>
            <person name="Poliakov A."/>
            <person name="Razumovskaya J."/>
            <person name="Richardson P."/>
            <person name="Rinaldi C."/>
            <person name="Ritland K."/>
            <person name="Rouze P."/>
            <person name="Ryaboy D."/>
            <person name="Schmutz J."/>
            <person name="Schrader J."/>
            <person name="Segerman B."/>
            <person name="Shin H."/>
            <person name="Siddiqui A."/>
            <person name="Sterky F."/>
            <person name="Terry A."/>
            <person name="Tsai C.J."/>
            <person name="Uberbacher E."/>
            <person name="Unneberg P."/>
            <person name="Vahala J."/>
            <person name="Wall K."/>
            <person name="Wessler S."/>
            <person name="Yang G."/>
            <person name="Yin T."/>
            <person name="Douglas C."/>
            <person name="Marra M."/>
            <person name="Sandberg G."/>
            <person name="Van de Peer Y."/>
            <person name="Rokhsar D."/>
        </authorList>
    </citation>
    <scope>NUCLEOTIDE SEQUENCE [LARGE SCALE GENOMIC DNA]</scope>
    <source>
        <strain evidence="2">cv. Nisqually</strain>
    </source>
</reference>
<protein>
    <submittedName>
        <fullName evidence="1">Uncharacterized protein</fullName>
    </submittedName>
</protein>
<gene>
    <name evidence="1" type="ORF">POPTR_016G093050</name>
</gene>
<organism evidence="1 2">
    <name type="scientific">Populus trichocarpa</name>
    <name type="common">Western balsam poplar</name>
    <name type="synonym">Populus balsamifera subsp. trichocarpa</name>
    <dbReference type="NCBI Taxonomy" id="3694"/>
    <lineage>
        <taxon>Eukaryota</taxon>
        <taxon>Viridiplantae</taxon>
        <taxon>Streptophyta</taxon>
        <taxon>Embryophyta</taxon>
        <taxon>Tracheophyta</taxon>
        <taxon>Spermatophyta</taxon>
        <taxon>Magnoliopsida</taxon>
        <taxon>eudicotyledons</taxon>
        <taxon>Gunneridae</taxon>
        <taxon>Pentapetalae</taxon>
        <taxon>rosids</taxon>
        <taxon>fabids</taxon>
        <taxon>Malpighiales</taxon>
        <taxon>Salicaceae</taxon>
        <taxon>Saliceae</taxon>
        <taxon>Populus</taxon>
    </lineage>
</organism>
<dbReference type="InParanoid" id="A0A3N7HXU5"/>
<evidence type="ECO:0000313" key="2">
    <source>
        <dbReference type="Proteomes" id="UP000006729"/>
    </source>
</evidence>
<dbReference type="Proteomes" id="UP000006729">
    <property type="component" value="Chromosome 16"/>
</dbReference>